<dbReference type="EMBL" id="OFSP01000013">
    <property type="protein sequence ID" value="SOY47668.1"/>
    <property type="molecule type" value="Genomic_DNA"/>
</dbReference>
<proteinExistence type="predicted"/>
<evidence type="ECO:0000313" key="2">
    <source>
        <dbReference type="Proteomes" id="UP000256297"/>
    </source>
</evidence>
<accession>A0A975ZZR3</accession>
<evidence type="ECO:0000313" key="1">
    <source>
        <dbReference type="EMBL" id="SOY47668.1"/>
    </source>
</evidence>
<gene>
    <name evidence="1" type="ORF">CBM2589_B200002</name>
</gene>
<sequence length="35" mass="4012">MEKAALSQRAPRFFPLHCNTLQRLNLPAAGIYRQV</sequence>
<comment type="caution">
    <text evidence="1">The sequence shown here is derived from an EMBL/GenBank/DDBJ whole genome shotgun (WGS) entry which is preliminary data.</text>
</comment>
<protein>
    <submittedName>
        <fullName evidence="1">Uncharacterized protein</fullName>
    </submittedName>
</protein>
<name>A0A975ZZR3_9BURK</name>
<dbReference type="AlphaFoldDB" id="A0A975ZZR3"/>
<reference evidence="1 2" key="1">
    <citation type="submission" date="2018-01" db="EMBL/GenBank/DDBJ databases">
        <authorList>
            <person name="Clerissi C."/>
        </authorList>
    </citation>
    <scope>NUCLEOTIDE SEQUENCE [LARGE SCALE GENOMIC DNA]</scope>
    <source>
        <strain evidence="1">Cupriavidus taiwanensis STM 3521</strain>
    </source>
</reference>
<dbReference type="Proteomes" id="UP000256297">
    <property type="component" value="Chromosome CBM2589_b"/>
</dbReference>
<organism evidence="1 2">
    <name type="scientific">Cupriavidus taiwanensis</name>
    <dbReference type="NCBI Taxonomy" id="164546"/>
    <lineage>
        <taxon>Bacteria</taxon>
        <taxon>Pseudomonadati</taxon>
        <taxon>Pseudomonadota</taxon>
        <taxon>Betaproteobacteria</taxon>
        <taxon>Burkholderiales</taxon>
        <taxon>Burkholderiaceae</taxon>
        <taxon>Cupriavidus</taxon>
    </lineage>
</organism>